<evidence type="ECO:0000313" key="1">
    <source>
        <dbReference type="EMBL" id="ACR34955.1"/>
    </source>
</evidence>
<sequence length="26" mass="2863">MTPNRSSFDCSFGLYLHVAPAFVLSC</sequence>
<dbReference type="EMBL" id="BT084602">
    <property type="protein sequence ID" value="ACR34955.1"/>
    <property type="molecule type" value="mRNA"/>
</dbReference>
<dbReference type="AlphaFoldDB" id="C4J1A5"/>
<accession>C4J1A5</accession>
<reference evidence="1" key="2">
    <citation type="submission" date="2012-06" db="EMBL/GenBank/DDBJ databases">
        <authorList>
            <person name="Yu Y."/>
            <person name="Currie J."/>
            <person name="Lomeli R."/>
            <person name="Angelova A."/>
            <person name="Collura K."/>
            <person name="Wissotski M."/>
            <person name="Campos D."/>
            <person name="Kudrna D."/>
            <person name="Golser W."/>
            <person name="Ashely E."/>
            <person name="Descour A."/>
            <person name="Fernandes J."/>
            <person name="Soderlund C."/>
            <person name="Walbot V."/>
        </authorList>
    </citation>
    <scope>NUCLEOTIDE SEQUENCE</scope>
    <source>
        <strain evidence="1">B73</strain>
    </source>
</reference>
<reference evidence="1" key="1">
    <citation type="journal article" date="2009" name="PLoS Genet.">
        <title>Sequencing, mapping, and analysis of 27,455 maize full-length cDNAs.</title>
        <authorList>
            <person name="Soderlund C."/>
            <person name="Descour A."/>
            <person name="Kudrna D."/>
            <person name="Bomhoff M."/>
            <person name="Boyd L."/>
            <person name="Currie J."/>
            <person name="Angelova A."/>
            <person name="Collura K."/>
            <person name="Wissotski M."/>
            <person name="Ashley E."/>
            <person name="Morrow D."/>
            <person name="Fernandes J."/>
            <person name="Walbot V."/>
            <person name="Yu Y."/>
        </authorList>
    </citation>
    <scope>NUCLEOTIDE SEQUENCE</scope>
    <source>
        <strain evidence="1">B73</strain>
    </source>
</reference>
<protein>
    <submittedName>
        <fullName evidence="1">Uncharacterized protein</fullName>
    </submittedName>
</protein>
<proteinExistence type="evidence at transcript level"/>
<dbReference type="PROSITE" id="PS51257">
    <property type="entry name" value="PROKAR_LIPOPROTEIN"/>
    <property type="match status" value="1"/>
</dbReference>
<name>C4J1A5_MAIZE</name>
<organism evidence="1">
    <name type="scientific">Zea mays</name>
    <name type="common">Maize</name>
    <dbReference type="NCBI Taxonomy" id="4577"/>
    <lineage>
        <taxon>Eukaryota</taxon>
        <taxon>Viridiplantae</taxon>
        <taxon>Streptophyta</taxon>
        <taxon>Embryophyta</taxon>
        <taxon>Tracheophyta</taxon>
        <taxon>Spermatophyta</taxon>
        <taxon>Magnoliopsida</taxon>
        <taxon>Liliopsida</taxon>
        <taxon>Poales</taxon>
        <taxon>Poaceae</taxon>
        <taxon>PACMAD clade</taxon>
        <taxon>Panicoideae</taxon>
        <taxon>Andropogonodae</taxon>
        <taxon>Andropogoneae</taxon>
        <taxon>Tripsacinae</taxon>
        <taxon>Zea</taxon>
    </lineage>
</organism>